<keyword evidence="3 5" id="KW-1133">Transmembrane helix</keyword>
<organism evidence="6 7">
    <name type="scientific">Stenotrophomonas oahuensis</name>
    <dbReference type="NCBI Taxonomy" id="3003271"/>
    <lineage>
        <taxon>Bacteria</taxon>
        <taxon>Pseudomonadati</taxon>
        <taxon>Pseudomonadota</taxon>
        <taxon>Gammaproteobacteria</taxon>
        <taxon>Lysobacterales</taxon>
        <taxon>Lysobacteraceae</taxon>
        <taxon>Stenotrophomonas</taxon>
    </lineage>
</organism>
<evidence type="ECO:0000256" key="3">
    <source>
        <dbReference type="ARBA" id="ARBA00022989"/>
    </source>
</evidence>
<geneLocation type="plasmid" evidence="6 7">
    <name>pST01</name>
</geneLocation>
<evidence type="ECO:0000256" key="4">
    <source>
        <dbReference type="ARBA" id="ARBA00023136"/>
    </source>
</evidence>
<evidence type="ECO:0000313" key="6">
    <source>
        <dbReference type="EMBL" id="WNH54855.1"/>
    </source>
</evidence>
<evidence type="ECO:0000256" key="5">
    <source>
        <dbReference type="SAM" id="Phobius"/>
    </source>
</evidence>
<comment type="subcellular location">
    <subcellularLocation>
        <location evidence="1">Membrane</location>
    </subcellularLocation>
</comment>
<dbReference type="Pfam" id="PF05101">
    <property type="entry name" value="VirB3"/>
    <property type="match status" value="1"/>
</dbReference>
<keyword evidence="6" id="KW-0614">Plasmid</keyword>
<sequence length="105" mass="11522">MTDYVFGGMTRPATVAGVPQMVFGVLLIVAILSIIGPVLFGFSFIWSIGGALFGVIGFMSARIICERDPNTFEYLKVGFHFWLRTKGRSVGRGVETFSASPLRNR</sequence>
<proteinExistence type="predicted"/>
<reference evidence="6 7" key="1">
    <citation type="submission" date="2022-12" db="EMBL/GenBank/DDBJ databases">
        <title>Two new species, Stenotrophomonas aracearum and Stenotrophomonas oahuensis, isolated from Anthurium (Araceae family) in Hawaii.</title>
        <authorList>
            <person name="Chunag S.C."/>
            <person name="Dobhal S."/>
            <person name="Alvarez A."/>
            <person name="Arif M."/>
        </authorList>
    </citation>
    <scope>NUCLEOTIDE SEQUENCE [LARGE SCALE GENOMIC DNA]</scope>
    <source>
        <strain evidence="6 7">A5586</strain>
        <plasmid evidence="6 7">pST01</plasmid>
    </source>
</reference>
<dbReference type="RefSeq" id="WP_311193933.1">
    <property type="nucleotide sequence ID" value="NZ_CP115542.1"/>
</dbReference>
<evidence type="ECO:0000256" key="1">
    <source>
        <dbReference type="ARBA" id="ARBA00004370"/>
    </source>
</evidence>
<keyword evidence="7" id="KW-1185">Reference proteome</keyword>
<accession>A0ABY9YWB4</accession>
<feature type="transmembrane region" description="Helical" evidence="5">
    <location>
        <begin position="45"/>
        <end position="65"/>
    </location>
</feature>
<dbReference type="Proteomes" id="UP001302072">
    <property type="component" value="Plasmid pST01"/>
</dbReference>
<feature type="transmembrane region" description="Helical" evidence="5">
    <location>
        <begin position="21"/>
        <end position="39"/>
    </location>
</feature>
<gene>
    <name evidence="6" type="ORF">PDM29_20795</name>
</gene>
<evidence type="ECO:0000256" key="2">
    <source>
        <dbReference type="ARBA" id="ARBA00022692"/>
    </source>
</evidence>
<keyword evidence="2 5" id="KW-0812">Transmembrane</keyword>
<dbReference type="InterPro" id="IPR007792">
    <property type="entry name" value="T4SS_VirB3/TrbD/AvhB"/>
</dbReference>
<protein>
    <submittedName>
        <fullName evidence="6">VirB3 family type IV secretion system protein</fullName>
    </submittedName>
</protein>
<dbReference type="EMBL" id="CP115542">
    <property type="protein sequence ID" value="WNH54855.1"/>
    <property type="molecule type" value="Genomic_DNA"/>
</dbReference>
<evidence type="ECO:0000313" key="7">
    <source>
        <dbReference type="Proteomes" id="UP001302072"/>
    </source>
</evidence>
<name>A0ABY9YWB4_9GAMM</name>
<keyword evidence="4 5" id="KW-0472">Membrane</keyword>